<accession>A0A7S8WHC9</accession>
<dbReference type="Proteomes" id="UP000594659">
    <property type="component" value="Plasmid unnamed1774"/>
</dbReference>
<organism evidence="1 2">
    <name type="scientific">Acinetobacter baumannii</name>
    <dbReference type="NCBI Taxonomy" id="470"/>
    <lineage>
        <taxon>Bacteria</taxon>
        <taxon>Pseudomonadati</taxon>
        <taxon>Pseudomonadota</taxon>
        <taxon>Gammaproteobacteria</taxon>
        <taxon>Moraxellales</taxon>
        <taxon>Moraxellaceae</taxon>
        <taxon>Acinetobacter</taxon>
        <taxon>Acinetobacter calcoaceticus/baumannii complex</taxon>
    </lineage>
</organism>
<proteinExistence type="predicted"/>
<geneLocation type="plasmid" evidence="1 2">
    <name>unnamed1774</name>
</geneLocation>
<dbReference type="EMBL" id="CP062920">
    <property type="protein sequence ID" value="QPF15201.1"/>
    <property type="molecule type" value="Genomic_DNA"/>
</dbReference>
<name>A0A7S8WHC9_ACIBA</name>
<evidence type="ECO:0000313" key="2">
    <source>
        <dbReference type="Proteomes" id="UP000594659"/>
    </source>
</evidence>
<gene>
    <name evidence="1" type="ORF">IMO23_18455</name>
</gene>
<keyword evidence="1" id="KW-0614">Plasmid</keyword>
<evidence type="ECO:0000313" key="1">
    <source>
        <dbReference type="EMBL" id="QPF15201.1"/>
    </source>
</evidence>
<sequence length="243" mass="27349">MPEGIFIQTNTGDIQIDGQSSHLYLGRKTTYTASKMDYTCLTPKSIIAIYLHDYANRRLRFDLQDNIPVGVNRVYSIEILNNAHYKEEGTFTVYEFMNMREAFVASSATNFGIEIYDESERPIFNSNMPIFRPVSYLQAIRMNQNYNMPLTTPSATYIEPIAGGTVGKKIAIVITQLGYQGKCFILRNSFGLNFCIPAFWIDEANGTFNLQYIWNKVAKDRGSSTAAVGNATCIAMAIDVTNM</sequence>
<reference evidence="1 2" key="1">
    <citation type="submission" date="2020-09" db="EMBL/GenBank/DDBJ databases">
        <title>Resistance determinants and their genetic context in bacteria from a longitudinal study of pigs reared under conventional and antibiotic-free husbandry practices.</title>
        <authorList>
            <person name="Poulin-Laprade D."/>
            <person name="Brouard J.-S."/>
            <person name="Gagnon N."/>
            <person name="Turcotte A."/>
            <person name="Langlois A."/>
            <person name="Matte J.J."/>
            <person name="Carrillo C.D."/>
            <person name="Zaheer R."/>
            <person name="McAllister T."/>
            <person name="Topp E."/>
            <person name="Talbot G."/>
        </authorList>
    </citation>
    <scope>NUCLEOTIDE SEQUENCE [LARGE SCALE GENOMIC DNA]</scope>
    <source>
        <strain evidence="1 2">Res13-Abat-PEA21-P4-01-A</strain>
        <plasmid evidence="1 2">unnamed1774</plasmid>
    </source>
</reference>
<dbReference type="RefSeq" id="WP_005134396.1">
    <property type="nucleotide sequence ID" value="NZ_CAUZGK010000013.1"/>
</dbReference>
<protein>
    <submittedName>
        <fullName evidence="1">Uncharacterized protein</fullName>
    </submittedName>
</protein>
<dbReference type="AlphaFoldDB" id="A0A7S8WHC9"/>